<proteinExistence type="predicted"/>
<sequence length="54" mass="6342">MRNLWQCRAQPEKALRIASVGSVTFENDSDIMPEGRHRRVAVVIANDERRRRSY</sequence>
<dbReference type="EMBL" id="KN817541">
    <property type="protein sequence ID" value="KJA23724.1"/>
    <property type="molecule type" value="Genomic_DNA"/>
</dbReference>
<accession>A0A0D2NYE1</accession>
<protein>
    <submittedName>
        <fullName evidence="1">Uncharacterized protein</fullName>
    </submittedName>
</protein>
<gene>
    <name evidence="1" type="ORF">HYPSUDRAFT_39572</name>
</gene>
<dbReference type="Proteomes" id="UP000054270">
    <property type="component" value="Unassembled WGS sequence"/>
</dbReference>
<reference evidence="2" key="1">
    <citation type="submission" date="2014-04" db="EMBL/GenBank/DDBJ databases">
        <title>Evolutionary Origins and Diversification of the Mycorrhizal Mutualists.</title>
        <authorList>
            <consortium name="DOE Joint Genome Institute"/>
            <consortium name="Mycorrhizal Genomics Consortium"/>
            <person name="Kohler A."/>
            <person name="Kuo A."/>
            <person name="Nagy L.G."/>
            <person name="Floudas D."/>
            <person name="Copeland A."/>
            <person name="Barry K.W."/>
            <person name="Cichocki N."/>
            <person name="Veneault-Fourrey C."/>
            <person name="LaButti K."/>
            <person name="Lindquist E.A."/>
            <person name="Lipzen A."/>
            <person name="Lundell T."/>
            <person name="Morin E."/>
            <person name="Murat C."/>
            <person name="Riley R."/>
            <person name="Ohm R."/>
            <person name="Sun H."/>
            <person name="Tunlid A."/>
            <person name="Henrissat B."/>
            <person name="Grigoriev I.V."/>
            <person name="Hibbett D.S."/>
            <person name="Martin F."/>
        </authorList>
    </citation>
    <scope>NUCLEOTIDE SEQUENCE [LARGE SCALE GENOMIC DNA]</scope>
    <source>
        <strain evidence="2">FD-334 SS-4</strain>
    </source>
</reference>
<evidence type="ECO:0000313" key="2">
    <source>
        <dbReference type="Proteomes" id="UP000054270"/>
    </source>
</evidence>
<name>A0A0D2NYE1_HYPSF</name>
<evidence type="ECO:0000313" key="1">
    <source>
        <dbReference type="EMBL" id="KJA23724.1"/>
    </source>
</evidence>
<dbReference type="AlphaFoldDB" id="A0A0D2NYE1"/>
<organism evidence="1 2">
    <name type="scientific">Hypholoma sublateritium (strain FD-334 SS-4)</name>
    <dbReference type="NCBI Taxonomy" id="945553"/>
    <lineage>
        <taxon>Eukaryota</taxon>
        <taxon>Fungi</taxon>
        <taxon>Dikarya</taxon>
        <taxon>Basidiomycota</taxon>
        <taxon>Agaricomycotina</taxon>
        <taxon>Agaricomycetes</taxon>
        <taxon>Agaricomycetidae</taxon>
        <taxon>Agaricales</taxon>
        <taxon>Agaricineae</taxon>
        <taxon>Strophariaceae</taxon>
        <taxon>Hypholoma</taxon>
    </lineage>
</organism>
<keyword evidence="2" id="KW-1185">Reference proteome</keyword>